<keyword evidence="12 15" id="KW-0627">Porphyrin biosynthesis</keyword>
<accession>D0MIE3</accession>
<dbReference type="SUPFAM" id="SSF102114">
    <property type="entry name" value="Radical SAM enzymes"/>
    <property type="match status" value="1"/>
</dbReference>
<dbReference type="AlphaFoldDB" id="D0MIE3"/>
<proteinExistence type="inferred from homology"/>
<feature type="binding site" evidence="17">
    <location>
        <position position="65"/>
    </location>
    <ligand>
        <name>[4Fe-4S] cluster</name>
        <dbReference type="ChEBI" id="CHEBI:49883"/>
        <note>4Fe-4S-S-AdoMet</note>
    </ligand>
</feature>
<keyword evidence="5 15" id="KW-0004">4Fe-4S</keyword>
<evidence type="ECO:0000256" key="9">
    <source>
        <dbReference type="ARBA" id="ARBA00023002"/>
    </source>
</evidence>
<evidence type="ECO:0000256" key="4">
    <source>
        <dbReference type="ARBA" id="ARBA00011245"/>
    </source>
</evidence>
<feature type="binding site" evidence="17">
    <location>
        <position position="68"/>
    </location>
    <ligand>
        <name>[4Fe-4S] cluster</name>
        <dbReference type="ChEBI" id="CHEBI:49883"/>
        <note>4Fe-4S-S-AdoMet</note>
    </ligand>
</feature>
<dbReference type="GO" id="GO:0005737">
    <property type="term" value="C:cytoplasm"/>
    <property type="evidence" value="ECO:0007669"/>
    <property type="project" value="UniProtKB-SubCell"/>
</dbReference>
<evidence type="ECO:0000256" key="3">
    <source>
        <dbReference type="ARBA" id="ARBA00005493"/>
    </source>
</evidence>
<dbReference type="Pfam" id="PF06969">
    <property type="entry name" value="HemN_C"/>
    <property type="match status" value="1"/>
</dbReference>
<keyword evidence="9 15" id="KW-0560">Oxidoreductase</keyword>
<evidence type="ECO:0000256" key="5">
    <source>
        <dbReference type="ARBA" id="ARBA00022485"/>
    </source>
</evidence>
<comment type="pathway">
    <text evidence="2 15">Porphyrin-containing compound metabolism; protoporphyrin-IX biosynthesis; protoporphyrinogen-IX from coproporphyrinogen-III (AdoMet route): step 1/1.</text>
</comment>
<feature type="binding site" evidence="16">
    <location>
        <position position="112"/>
    </location>
    <ligand>
        <name>S-adenosyl-L-methionine</name>
        <dbReference type="ChEBI" id="CHEBI:59789"/>
        <label>1</label>
    </ligand>
</feature>
<dbReference type="Gene3D" id="1.10.10.920">
    <property type="match status" value="1"/>
</dbReference>
<evidence type="ECO:0000256" key="6">
    <source>
        <dbReference type="ARBA" id="ARBA00022490"/>
    </source>
</evidence>
<keyword evidence="6 15" id="KW-0963">Cytoplasm</keyword>
<dbReference type="PIRSF" id="PIRSF000167">
    <property type="entry name" value="HemN"/>
    <property type="match status" value="1"/>
</dbReference>
<dbReference type="InterPro" id="IPR010723">
    <property type="entry name" value="HemN_C"/>
</dbReference>
<comment type="subcellular location">
    <subcellularLocation>
        <location evidence="1 15">Cytoplasm</location>
    </subcellularLocation>
</comment>
<dbReference type="InterPro" id="IPR006638">
    <property type="entry name" value="Elp3/MiaA/NifB-like_rSAM"/>
</dbReference>
<dbReference type="InterPro" id="IPR058240">
    <property type="entry name" value="rSAM_sf"/>
</dbReference>
<dbReference type="KEGG" id="rmr:Rmar_1362"/>
<evidence type="ECO:0000256" key="10">
    <source>
        <dbReference type="ARBA" id="ARBA00023004"/>
    </source>
</evidence>
<feature type="domain" description="Radical SAM core" evidence="18">
    <location>
        <begin position="46"/>
        <end position="280"/>
    </location>
</feature>
<dbReference type="STRING" id="518766.Rmar_1362"/>
<evidence type="ECO:0000256" key="1">
    <source>
        <dbReference type="ARBA" id="ARBA00004496"/>
    </source>
</evidence>
<keyword evidence="20" id="KW-1185">Reference proteome</keyword>
<evidence type="ECO:0000313" key="19">
    <source>
        <dbReference type="EMBL" id="ACY48251.1"/>
    </source>
</evidence>
<dbReference type="GO" id="GO:0006782">
    <property type="term" value="P:protoporphyrinogen IX biosynthetic process"/>
    <property type="evidence" value="ECO:0007669"/>
    <property type="project" value="UniProtKB-UniPathway"/>
</dbReference>
<feature type="binding site" evidence="16">
    <location>
        <position position="55"/>
    </location>
    <ligand>
        <name>S-adenosyl-L-methionine</name>
        <dbReference type="ChEBI" id="CHEBI:59789"/>
        <label>1</label>
    </ligand>
</feature>
<dbReference type="OrthoDB" id="9808022at2"/>
<dbReference type="InterPro" id="IPR004558">
    <property type="entry name" value="Coprogen_oxidase_HemN"/>
</dbReference>
<dbReference type="EC" id="1.3.98.3" evidence="15"/>
<dbReference type="InterPro" id="IPR023404">
    <property type="entry name" value="rSAM_horseshoe"/>
</dbReference>
<evidence type="ECO:0000259" key="18">
    <source>
        <dbReference type="PROSITE" id="PS51918"/>
    </source>
</evidence>
<dbReference type="UniPathway" id="UPA00251">
    <property type="reaction ID" value="UER00323"/>
</dbReference>
<evidence type="ECO:0000256" key="13">
    <source>
        <dbReference type="ARBA" id="ARBA00024295"/>
    </source>
</evidence>
<dbReference type="Gene3D" id="3.80.30.20">
    <property type="entry name" value="tm_1862 like domain"/>
    <property type="match status" value="1"/>
</dbReference>
<dbReference type="HOGENOM" id="CLU_027579_3_0_10"/>
<dbReference type="GO" id="GO:0046872">
    <property type="term" value="F:metal ion binding"/>
    <property type="evidence" value="ECO:0007669"/>
    <property type="project" value="UniProtKB-KW"/>
</dbReference>
<dbReference type="RefSeq" id="WP_012843862.1">
    <property type="nucleotide sequence ID" value="NC_013501.1"/>
</dbReference>
<dbReference type="eggNOG" id="COG0635">
    <property type="taxonomic scope" value="Bacteria"/>
</dbReference>
<feature type="binding site" evidence="16">
    <location>
        <position position="209"/>
    </location>
    <ligand>
        <name>S-adenosyl-L-methionine</name>
        <dbReference type="ChEBI" id="CHEBI:59789"/>
        <label>2</label>
    </ligand>
</feature>
<dbReference type="PANTHER" id="PTHR13932">
    <property type="entry name" value="COPROPORPHYRINIGEN III OXIDASE"/>
    <property type="match status" value="1"/>
</dbReference>
<feature type="binding site" evidence="16">
    <location>
        <position position="172"/>
    </location>
    <ligand>
        <name>S-adenosyl-L-methionine</name>
        <dbReference type="ChEBI" id="CHEBI:59789"/>
        <label>2</label>
    </ligand>
</feature>
<gene>
    <name evidence="19" type="ordered locus">Rmar_1362</name>
</gene>
<dbReference type="SMART" id="SM00729">
    <property type="entry name" value="Elp3"/>
    <property type="match status" value="1"/>
</dbReference>
<feature type="binding site" evidence="16">
    <location>
        <position position="184"/>
    </location>
    <ligand>
        <name>S-adenosyl-L-methionine</name>
        <dbReference type="ChEBI" id="CHEBI:59789"/>
        <label>2</label>
    </ligand>
</feature>
<dbReference type="FunFam" id="3.80.30.20:FF:000012">
    <property type="entry name" value="Coproporphyrinogen-III oxidase"/>
    <property type="match status" value="1"/>
</dbReference>
<feature type="binding site" evidence="16">
    <location>
        <begin position="113"/>
        <end position="114"/>
    </location>
    <ligand>
        <name>S-adenosyl-L-methionine</name>
        <dbReference type="ChEBI" id="CHEBI:59789"/>
        <label>2</label>
    </ligand>
</feature>
<dbReference type="GO" id="GO:0051989">
    <property type="term" value="F:coproporphyrinogen dehydrogenase activity"/>
    <property type="evidence" value="ECO:0007669"/>
    <property type="project" value="UniProtKB-EC"/>
</dbReference>
<dbReference type="SFLD" id="SFLDG01065">
    <property type="entry name" value="anaerobic_coproporphyrinogen-I"/>
    <property type="match status" value="1"/>
</dbReference>
<comment type="cofactor">
    <cofactor evidence="15 17">
        <name>[4Fe-4S] cluster</name>
        <dbReference type="ChEBI" id="CHEBI:49883"/>
    </cofactor>
    <text evidence="15 17">Binds 1 [4Fe-4S] cluster. The cluster is coordinated with 3 cysteines and an exchangeable S-adenosyl-L-methionine.</text>
</comment>
<evidence type="ECO:0000256" key="8">
    <source>
        <dbReference type="ARBA" id="ARBA00022723"/>
    </source>
</evidence>
<dbReference type="Pfam" id="PF04055">
    <property type="entry name" value="Radical_SAM"/>
    <property type="match status" value="1"/>
</dbReference>
<dbReference type="PANTHER" id="PTHR13932:SF6">
    <property type="entry name" value="OXYGEN-INDEPENDENT COPROPORPHYRINOGEN III OXIDASE"/>
    <property type="match status" value="1"/>
</dbReference>
<dbReference type="NCBIfam" id="TIGR00538">
    <property type="entry name" value="hemN"/>
    <property type="match status" value="1"/>
</dbReference>
<comment type="function">
    <text evidence="13">Involved in the heme biosynthesis. Catalyzes the anaerobic oxidative decarboxylation of propionate groups of rings A and B of coproporphyrinogen III to yield the vinyl groups in protoporphyrinogen IX.</text>
</comment>
<dbReference type="InterPro" id="IPR034505">
    <property type="entry name" value="Coproporphyrinogen-III_oxidase"/>
</dbReference>
<feature type="binding site" evidence="17">
    <location>
        <position position="61"/>
    </location>
    <ligand>
        <name>[4Fe-4S] cluster</name>
        <dbReference type="ChEBI" id="CHEBI:49883"/>
        <note>4Fe-4S-S-AdoMet</note>
    </ligand>
</feature>
<reference evidence="19 20" key="1">
    <citation type="journal article" date="2009" name="Stand. Genomic Sci.">
        <title>Complete genome sequence of Rhodothermus marinus type strain (R-10).</title>
        <authorList>
            <person name="Nolan M."/>
            <person name="Tindall B.J."/>
            <person name="Pomrenke H."/>
            <person name="Lapidus A."/>
            <person name="Copeland A."/>
            <person name="Glavina Del Rio T."/>
            <person name="Lucas S."/>
            <person name="Chen F."/>
            <person name="Tice H."/>
            <person name="Cheng J.F."/>
            <person name="Saunders E."/>
            <person name="Han C."/>
            <person name="Bruce D."/>
            <person name="Goodwin L."/>
            <person name="Chain P."/>
            <person name="Pitluck S."/>
            <person name="Ovchinikova G."/>
            <person name="Pati A."/>
            <person name="Ivanova N."/>
            <person name="Mavromatis K."/>
            <person name="Chen A."/>
            <person name="Palaniappan K."/>
            <person name="Land M."/>
            <person name="Hauser L."/>
            <person name="Chang Y.J."/>
            <person name="Jeffries C.D."/>
            <person name="Brettin T."/>
            <person name="Goker M."/>
            <person name="Bristow J."/>
            <person name="Eisen J.A."/>
            <person name="Markowitz V."/>
            <person name="Hugenholtz P."/>
            <person name="Kyrpides N.C."/>
            <person name="Klenk H.P."/>
            <person name="Detter J.C."/>
        </authorList>
    </citation>
    <scope>NUCLEOTIDE SEQUENCE [LARGE SCALE GENOMIC DNA]</scope>
    <source>
        <strain evidence="20">ATCC 43812 / DSM 4252 / R-10</strain>
    </source>
</reference>
<evidence type="ECO:0000256" key="14">
    <source>
        <dbReference type="ARBA" id="ARBA00048321"/>
    </source>
</evidence>
<evidence type="ECO:0000256" key="17">
    <source>
        <dbReference type="PIRSR" id="PIRSR000167-2"/>
    </source>
</evidence>
<feature type="binding site" evidence="16">
    <location>
        <position position="145"/>
    </location>
    <ligand>
        <name>S-adenosyl-L-methionine</name>
        <dbReference type="ChEBI" id="CHEBI:59789"/>
        <label>1</label>
    </ligand>
</feature>
<evidence type="ECO:0000256" key="2">
    <source>
        <dbReference type="ARBA" id="ARBA00004785"/>
    </source>
</evidence>
<keyword evidence="7 15" id="KW-0949">S-adenosyl-L-methionine</keyword>
<dbReference type="InterPro" id="IPR007197">
    <property type="entry name" value="rSAM"/>
</dbReference>
<dbReference type="GO" id="GO:0004109">
    <property type="term" value="F:coproporphyrinogen oxidase activity"/>
    <property type="evidence" value="ECO:0007669"/>
    <property type="project" value="InterPro"/>
</dbReference>
<comment type="subunit">
    <text evidence="4">Monomer.</text>
</comment>
<keyword evidence="10 15" id="KW-0408">Iron</keyword>
<feature type="binding site" evidence="16">
    <location>
        <begin position="67"/>
        <end position="69"/>
    </location>
    <ligand>
        <name>S-adenosyl-L-methionine</name>
        <dbReference type="ChEBI" id="CHEBI:59789"/>
        <label>2</label>
    </ligand>
</feature>
<evidence type="ECO:0000313" key="20">
    <source>
        <dbReference type="Proteomes" id="UP000002221"/>
    </source>
</evidence>
<evidence type="ECO:0000256" key="16">
    <source>
        <dbReference type="PIRSR" id="PIRSR000167-1"/>
    </source>
</evidence>
<dbReference type="CDD" id="cd01335">
    <property type="entry name" value="Radical_SAM"/>
    <property type="match status" value="1"/>
</dbReference>
<comment type="catalytic activity">
    <reaction evidence="14 15">
        <text>coproporphyrinogen III + 2 S-adenosyl-L-methionine = protoporphyrinogen IX + 2 5'-deoxyadenosine + 2 L-methionine + 2 CO2</text>
        <dbReference type="Rhea" id="RHEA:15425"/>
        <dbReference type="ChEBI" id="CHEBI:16526"/>
        <dbReference type="ChEBI" id="CHEBI:17319"/>
        <dbReference type="ChEBI" id="CHEBI:57307"/>
        <dbReference type="ChEBI" id="CHEBI:57309"/>
        <dbReference type="ChEBI" id="CHEBI:57844"/>
        <dbReference type="ChEBI" id="CHEBI:59789"/>
        <dbReference type="EC" id="1.3.98.3"/>
    </reaction>
</comment>
<evidence type="ECO:0000256" key="11">
    <source>
        <dbReference type="ARBA" id="ARBA00023014"/>
    </source>
</evidence>
<evidence type="ECO:0000256" key="12">
    <source>
        <dbReference type="ARBA" id="ARBA00023244"/>
    </source>
</evidence>
<name>D0MIE3_RHOM4</name>
<comment type="similarity">
    <text evidence="3 15">Belongs to the anaerobic coproporphyrinogen-III oxidase family.</text>
</comment>
<keyword evidence="8 15" id="KW-0479">Metal-binding</keyword>
<evidence type="ECO:0000256" key="7">
    <source>
        <dbReference type="ARBA" id="ARBA00022691"/>
    </source>
</evidence>
<dbReference type="GO" id="GO:0051539">
    <property type="term" value="F:4 iron, 4 sulfur cluster binding"/>
    <property type="evidence" value="ECO:0007669"/>
    <property type="project" value="UniProtKB-KW"/>
</dbReference>
<evidence type="ECO:0000256" key="15">
    <source>
        <dbReference type="PIRNR" id="PIRNR000167"/>
    </source>
</evidence>
<dbReference type="EMBL" id="CP001807">
    <property type="protein sequence ID" value="ACY48251.1"/>
    <property type="molecule type" value="Genomic_DNA"/>
</dbReference>
<dbReference type="FunFam" id="1.10.10.920:FF:000002">
    <property type="entry name" value="Coproporphyrinogen-III oxidase"/>
    <property type="match status" value="1"/>
</dbReference>
<keyword evidence="11 15" id="KW-0411">Iron-sulfur</keyword>
<dbReference type="SFLD" id="SFLDS00029">
    <property type="entry name" value="Radical_SAM"/>
    <property type="match status" value="1"/>
</dbReference>
<feature type="binding site" evidence="16">
    <location>
        <position position="330"/>
    </location>
    <ligand>
        <name>S-adenosyl-L-methionine</name>
        <dbReference type="ChEBI" id="CHEBI:59789"/>
        <label>1</label>
    </ligand>
</feature>
<protein>
    <recommendedName>
        <fullName evidence="15">Coproporphyrinogen-III oxidase</fullName>
        <ecNumber evidence="15">1.3.98.3</ecNumber>
    </recommendedName>
</protein>
<organism evidence="19 20">
    <name type="scientific">Rhodothermus marinus (strain ATCC 43812 / DSM 4252 / R-10)</name>
    <name type="common">Rhodothermus obamensis</name>
    <dbReference type="NCBI Taxonomy" id="518766"/>
    <lineage>
        <taxon>Bacteria</taxon>
        <taxon>Pseudomonadati</taxon>
        <taxon>Rhodothermota</taxon>
        <taxon>Rhodothermia</taxon>
        <taxon>Rhodothermales</taxon>
        <taxon>Rhodothermaceae</taxon>
        <taxon>Rhodothermus</taxon>
    </lineage>
</organism>
<sequence length="458" mass="52712">MLVSPALVEKYNRPGPRYTSYPPAPHFRPGMAPETVAAMIRADNERPDPEPLSLYVHLPFCRTLCYYCGCHMIVTHRPEKIARYLDYLEREIALVSRWVAPDRPVVQLHWGGGTPTYLAPEQILALMDLLRRHFRFAPDAEIGIEADPRGLTRAHLEAARTAGFNRISFGVQDLDPTVQQAINRVQPYEQVARITRWARELGFESISYDLIYGLPHQHLTQFERTIRQVIDLGPDRISLFSYAHVPWKKKHQRLIREEWLPRPAEKLQLFLRAVELLTTEGGYRYIGMDHFARPEDPLSRALDEGTLQRNFQGYSTHGGTELYAFGISAISQLRDAYVQNVLTLPEYYAALDRGHLPVGKGYVLTDEDRLRRHVIMALMCHFRLDVPEVERRFGIDFHAHFADALAQLEEMEADGLVVRRPDVIEVTESGRFFIRNVAMAFDAYLQATTDRPMYSQTV</sequence>
<feature type="binding site" evidence="16">
    <location>
        <position position="243"/>
    </location>
    <ligand>
        <name>S-adenosyl-L-methionine</name>
        <dbReference type="ChEBI" id="CHEBI:59789"/>
        <label>2</label>
    </ligand>
</feature>
<dbReference type="PROSITE" id="PS51918">
    <property type="entry name" value="RADICAL_SAM"/>
    <property type="match status" value="1"/>
</dbReference>
<dbReference type="Proteomes" id="UP000002221">
    <property type="component" value="Chromosome"/>
</dbReference>